<evidence type="ECO:0000313" key="2">
    <source>
        <dbReference type="EMBL" id="KAF4312216.1"/>
    </source>
</evidence>
<gene>
    <name evidence="2" type="ORF">GTA08_BOTSDO12352</name>
</gene>
<feature type="compositionally biased region" description="Polar residues" evidence="1">
    <location>
        <begin position="1"/>
        <end position="10"/>
    </location>
</feature>
<dbReference type="GO" id="GO:0006888">
    <property type="term" value="P:endoplasmic reticulum to Golgi vesicle-mediated transport"/>
    <property type="evidence" value="ECO:0007669"/>
    <property type="project" value="InterPro"/>
</dbReference>
<proteinExistence type="predicted"/>
<dbReference type="CDD" id="cd14825">
    <property type="entry name" value="TRAPPC2_sedlin"/>
    <property type="match status" value="1"/>
</dbReference>
<dbReference type="OrthoDB" id="10252102at2759"/>
<name>A0A8H4J2W0_9PEZI</name>
<dbReference type="EMBL" id="WWBZ02000007">
    <property type="protein sequence ID" value="KAF4312216.1"/>
    <property type="molecule type" value="Genomic_DNA"/>
</dbReference>
<dbReference type="InterPro" id="IPR006722">
    <property type="entry name" value="Sedlin"/>
</dbReference>
<comment type="caution">
    <text evidence="2">The sequence shown here is derived from an EMBL/GenBank/DDBJ whole genome shotgun (WGS) entry which is preliminary data.</text>
</comment>
<dbReference type="InterPro" id="IPR011012">
    <property type="entry name" value="Longin-like_dom_sf"/>
</dbReference>
<protein>
    <submittedName>
        <fullName evidence="2">Trafficking protein particle complex subunit 2</fullName>
    </submittedName>
</protein>
<accession>A0A8H4J2W0</accession>
<dbReference type="Proteomes" id="UP000572817">
    <property type="component" value="Unassembled WGS sequence"/>
</dbReference>
<feature type="region of interest" description="Disordered" evidence="1">
    <location>
        <begin position="1"/>
        <end position="35"/>
    </location>
</feature>
<evidence type="ECO:0000313" key="3">
    <source>
        <dbReference type="Proteomes" id="UP000572817"/>
    </source>
</evidence>
<reference evidence="2" key="1">
    <citation type="submission" date="2020-04" db="EMBL/GenBank/DDBJ databases">
        <title>Genome Assembly and Annotation of Botryosphaeria dothidea sdau 11-99, a Latent Pathogen of Apple Fruit Ring Rot in China.</title>
        <authorList>
            <person name="Yu C."/>
            <person name="Diao Y."/>
            <person name="Lu Q."/>
            <person name="Zhao J."/>
            <person name="Cui S."/>
            <person name="Peng C."/>
            <person name="He B."/>
            <person name="Liu H."/>
        </authorList>
    </citation>
    <scope>NUCLEOTIDE SEQUENCE [LARGE SCALE GENOMIC DNA]</scope>
    <source>
        <strain evidence="2">Sdau11-99</strain>
    </source>
</reference>
<dbReference type="GO" id="GO:0005737">
    <property type="term" value="C:cytoplasm"/>
    <property type="evidence" value="ECO:0007669"/>
    <property type="project" value="GOC"/>
</dbReference>
<sequence>MNAATRNFESLTAGVLPAGNGGGRHPKAPARRPIDRRSPCNAELWTREPPLNMSYYFAIVGTRDNPLFEHEFGTSRGGGDGIARFRDDARHMNQFIVHSSLDIVEEVQWGTGQMYLKHIDRFHNNYISCFLTAGNIKFLLLTSPNPDNPRSSAASMSSVRSSAYPSSSAYNPTAPAAEEAIKNFFMEVYDSWVKTIMNPFYSLNQPVKSPVFRSRVAAAAKKYL</sequence>
<organism evidence="2 3">
    <name type="scientific">Botryosphaeria dothidea</name>
    <dbReference type="NCBI Taxonomy" id="55169"/>
    <lineage>
        <taxon>Eukaryota</taxon>
        <taxon>Fungi</taxon>
        <taxon>Dikarya</taxon>
        <taxon>Ascomycota</taxon>
        <taxon>Pezizomycotina</taxon>
        <taxon>Dothideomycetes</taxon>
        <taxon>Dothideomycetes incertae sedis</taxon>
        <taxon>Botryosphaeriales</taxon>
        <taxon>Botryosphaeriaceae</taxon>
        <taxon>Botryosphaeria</taxon>
    </lineage>
</organism>
<dbReference type="AlphaFoldDB" id="A0A8H4J2W0"/>
<evidence type="ECO:0000256" key="1">
    <source>
        <dbReference type="SAM" id="MobiDB-lite"/>
    </source>
</evidence>
<dbReference type="Gene3D" id="3.30.450.70">
    <property type="match status" value="1"/>
</dbReference>
<keyword evidence="3" id="KW-1185">Reference proteome</keyword>
<dbReference type="PANTHER" id="PTHR12403">
    <property type="entry name" value="TRAFFICKING PROTEIN PARTICLE COMPLEX SUBUNIT 2"/>
    <property type="match status" value="1"/>
</dbReference>
<dbReference type="Pfam" id="PF04628">
    <property type="entry name" value="Sedlin_N"/>
    <property type="match status" value="1"/>
</dbReference>
<dbReference type="SUPFAM" id="SSF64356">
    <property type="entry name" value="SNARE-like"/>
    <property type="match status" value="1"/>
</dbReference>